<evidence type="ECO:0000256" key="2">
    <source>
        <dbReference type="ARBA" id="ARBA00022741"/>
    </source>
</evidence>
<dbReference type="AlphaFoldDB" id="G4T7Z7"/>
<feature type="domain" description="Helicase ATP-binding" evidence="8">
    <location>
        <begin position="70"/>
        <end position="300"/>
    </location>
</feature>
<keyword evidence="5" id="KW-0067">ATP-binding</keyword>
<comment type="caution">
    <text evidence="11">The sequence shown here is derived from an EMBL/GenBank/DDBJ whole genome shotgun (WGS) entry which is preliminary data.</text>
</comment>
<dbReference type="SMART" id="SM00490">
    <property type="entry name" value="HELICc"/>
    <property type="match status" value="1"/>
</dbReference>
<evidence type="ECO:0000256" key="6">
    <source>
        <dbReference type="ARBA" id="ARBA00047984"/>
    </source>
</evidence>
<dbReference type="Pfam" id="PF00271">
    <property type="entry name" value="Helicase_C"/>
    <property type="match status" value="1"/>
</dbReference>
<dbReference type="STRING" id="1109443.G4T7Z7"/>
<dbReference type="SUPFAM" id="SSF52540">
    <property type="entry name" value="P-loop containing nucleoside triphosphate hydrolases"/>
    <property type="match status" value="2"/>
</dbReference>
<name>G4T7Z7_SERID</name>
<dbReference type="Pfam" id="PF00270">
    <property type="entry name" value="DEAD"/>
    <property type="match status" value="1"/>
</dbReference>
<evidence type="ECO:0000313" key="11">
    <source>
        <dbReference type="EMBL" id="CCA67450.1"/>
    </source>
</evidence>
<dbReference type="eggNOG" id="KOG0346">
    <property type="taxonomic scope" value="Eukaryota"/>
</dbReference>
<protein>
    <recommendedName>
        <fullName evidence="1">RNA helicase</fullName>
        <ecNumber evidence="1">3.6.4.13</ecNumber>
    </recommendedName>
</protein>
<feature type="domain" description="DEAD-box RNA helicase Q" evidence="10">
    <location>
        <begin position="37"/>
        <end position="67"/>
    </location>
</feature>
<dbReference type="OMA" id="RDEPRMM"/>
<comment type="catalytic activity">
    <reaction evidence="6">
        <text>ATP + H2O = ADP + phosphate + H(+)</text>
        <dbReference type="Rhea" id="RHEA:13065"/>
        <dbReference type="ChEBI" id="CHEBI:15377"/>
        <dbReference type="ChEBI" id="CHEBI:15378"/>
        <dbReference type="ChEBI" id="CHEBI:30616"/>
        <dbReference type="ChEBI" id="CHEBI:43474"/>
        <dbReference type="ChEBI" id="CHEBI:456216"/>
        <dbReference type="EC" id="3.6.4.13"/>
    </reaction>
</comment>
<dbReference type="InterPro" id="IPR011545">
    <property type="entry name" value="DEAD/DEAH_box_helicase_dom"/>
</dbReference>
<reference evidence="11 12" key="1">
    <citation type="journal article" date="2011" name="PLoS Pathog.">
        <title>Endophytic Life Strategies Decoded by Genome and Transcriptome Analyses of the Mutualistic Root Symbiont Piriformospora indica.</title>
        <authorList>
            <person name="Zuccaro A."/>
            <person name="Lahrmann U."/>
            <person name="Guldener U."/>
            <person name="Langen G."/>
            <person name="Pfiffi S."/>
            <person name="Biedenkopf D."/>
            <person name="Wong P."/>
            <person name="Samans B."/>
            <person name="Grimm C."/>
            <person name="Basiewicz M."/>
            <person name="Murat C."/>
            <person name="Martin F."/>
            <person name="Kogel K.H."/>
        </authorList>
    </citation>
    <scope>NUCLEOTIDE SEQUENCE [LARGE SCALE GENOMIC DNA]</scope>
    <source>
        <strain evidence="11 12">DSM 11827</strain>
    </source>
</reference>
<dbReference type="InterPro" id="IPR027417">
    <property type="entry name" value="P-loop_NTPase"/>
</dbReference>
<dbReference type="PROSITE" id="PS51195">
    <property type="entry name" value="Q_MOTIF"/>
    <property type="match status" value="1"/>
</dbReference>
<dbReference type="EC" id="3.6.4.13" evidence="1"/>
<evidence type="ECO:0000259" key="10">
    <source>
        <dbReference type="PROSITE" id="PS51195"/>
    </source>
</evidence>
<keyword evidence="3" id="KW-0378">Hydrolase</keyword>
<evidence type="ECO:0000256" key="7">
    <source>
        <dbReference type="PROSITE-ProRule" id="PRU00552"/>
    </source>
</evidence>
<dbReference type="GO" id="GO:0005524">
    <property type="term" value="F:ATP binding"/>
    <property type="evidence" value="ECO:0007669"/>
    <property type="project" value="UniProtKB-KW"/>
</dbReference>
<dbReference type="EMBL" id="CAFZ01000014">
    <property type="protein sequence ID" value="CCA67450.1"/>
    <property type="molecule type" value="Genomic_DNA"/>
</dbReference>
<evidence type="ECO:0000256" key="4">
    <source>
        <dbReference type="ARBA" id="ARBA00022806"/>
    </source>
</evidence>
<dbReference type="GO" id="GO:0003676">
    <property type="term" value="F:nucleic acid binding"/>
    <property type="evidence" value="ECO:0007669"/>
    <property type="project" value="InterPro"/>
</dbReference>
<feature type="domain" description="Helicase C-terminal" evidence="9">
    <location>
        <begin position="394"/>
        <end position="575"/>
    </location>
</feature>
<dbReference type="GO" id="GO:0003724">
    <property type="term" value="F:RNA helicase activity"/>
    <property type="evidence" value="ECO:0007669"/>
    <property type="project" value="UniProtKB-EC"/>
</dbReference>
<evidence type="ECO:0000256" key="1">
    <source>
        <dbReference type="ARBA" id="ARBA00012552"/>
    </source>
</evidence>
<proteinExistence type="predicted"/>
<evidence type="ECO:0000259" key="8">
    <source>
        <dbReference type="PROSITE" id="PS51192"/>
    </source>
</evidence>
<dbReference type="PANTHER" id="PTHR47960">
    <property type="entry name" value="DEAD-BOX ATP-DEPENDENT RNA HELICASE 50"/>
    <property type="match status" value="1"/>
</dbReference>
<dbReference type="InterPro" id="IPR014014">
    <property type="entry name" value="RNA_helicase_DEAD_Q_motif"/>
</dbReference>
<organism evidence="11 12">
    <name type="scientific">Serendipita indica (strain DSM 11827)</name>
    <name type="common">Root endophyte fungus</name>
    <name type="synonym">Piriformospora indica</name>
    <dbReference type="NCBI Taxonomy" id="1109443"/>
    <lineage>
        <taxon>Eukaryota</taxon>
        <taxon>Fungi</taxon>
        <taxon>Dikarya</taxon>
        <taxon>Basidiomycota</taxon>
        <taxon>Agaricomycotina</taxon>
        <taxon>Agaricomycetes</taxon>
        <taxon>Sebacinales</taxon>
        <taxon>Serendipitaceae</taxon>
        <taxon>Serendipita</taxon>
    </lineage>
</organism>
<keyword evidence="4" id="KW-0347">Helicase</keyword>
<evidence type="ECO:0000256" key="5">
    <source>
        <dbReference type="ARBA" id="ARBA00022840"/>
    </source>
</evidence>
<dbReference type="PROSITE" id="PS51192">
    <property type="entry name" value="HELICASE_ATP_BIND_1"/>
    <property type="match status" value="1"/>
</dbReference>
<dbReference type="PROSITE" id="PS51194">
    <property type="entry name" value="HELICASE_CTER"/>
    <property type="match status" value="1"/>
</dbReference>
<feature type="short sequence motif" description="Q motif" evidence="7">
    <location>
        <begin position="37"/>
        <end position="67"/>
    </location>
</feature>
<dbReference type="GO" id="GO:0016787">
    <property type="term" value="F:hydrolase activity"/>
    <property type="evidence" value="ECO:0007669"/>
    <property type="project" value="UniProtKB-KW"/>
</dbReference>
<dbReference type="InterPro" id="IPR014001">
    <property type="entry name" value="Helicase_ATP-bd"/>
</dbReference>
<dbReference type="InterPro" id="IPR001650">
    <property type="entry name" value="Helicase_C-like"/>
</dbReference>
<evidence type="ECO:0000259" key="9">
    <source>
        <dbReference type="PROSITE" id="PS51194"/>
    </source>
</evidence>
<accession>G4T7Z7</accession>
<evidence type="ECO:0000256" key="3">
    <source>
        <dbReference type="ARBA" id="ARBA00022801"/>
    </source>
</evidence>
<dbReference type="OrthoDB" id="10256233at2759"/>
<dbReference type="Proteomes" id="UP000007148">
    <property type="component" value="Unassembled WGS sequence"/>
</dbReference>
<keyword evidence="2" id="KW-0547">Nucleotide-binding</keyword>
<keyword evidence="12" id="KW-1185">Reference proteome</keyword>
<dbReference type="HOGENOM" id="CLU_019374_0_0_1"/>
<dbReference type="SMART" id="SM00487">
    <property type="entry name" value="DEXDc"/>
    <property type="match status" value="1"/>
</dbReference>
<gene>
    <name evidence="11" type="ORF">PIIN_01281</name>
</gene>
<dbReference type="InParanoid" id="G4T7Z7"/>
<sequence>MNVPTRFLFTRSHFNHSYYTFSRICRRTYSTQSKEPTTFEATGVDEFVLRALKDAFPHIKEPTPVQREFIPAILGGKDVLLQDKTGTGKSLGLLLALLSKQRAARYELPKYWKKRAAKSLEAKEAITAIVIVPHNDLAHQFANWVKSMHLSPSSTVLRTLLKDPEISLDDQLARIAKVPPHILVTTPNALQACWKTAKKTLTLDSVSTVVLDEADHLLRVPSNNTPLSVQRRWRKHPPVVRDMLTEIFKLRPKSNDQALAQPSQTSPPPSPPIQLVLVSATLRPAVRKFLYLETKWLSQKPGQTVTIESTKAMDPRNDPVRHYGLFVDVSGRVRNIMDPEAAYDMNREEAMASDLEDVLPHSEISEEGQDAETSTALSSVPESLLWGRNRLPSQLLDAIVSIFVFDVPQFALLVIPSEASAKGTVEDLAELGVKAVNLDEFIQSPRKTMHDLGVRTKRPNFSLPITEGDEENKNAEEEVMDDPVMLVAVQSAVRGIDLPLLSHVFIAGVPESEVDYIHLSGRVGRMGAPANPKQDVKKVITFLAEPNLSAGRNASKIMQKERRPQRELERIWKMTGVRPSIYARAL</sequence>
<dbReference type="Gene3D" id="3.40.50.300">
    <property type="entry name" value="P-loop containing nucleotide triphosphate hydrolases"/>
    <property type="match status" value="2"/>
</dbReference>
<evidence type="ECO:0000313" key="12">
    <source>
        <dbReference type="Proteomes" id="UP000007148"/>
    </source>
</evidence>